<dbReference type="Pfam" id="PF00929">
    <property type="entry name" value="RNase_T"/>
    <property type="match status" value="1"/>
</dbReference>
<evidence type="ECO:0000256" key="3">
    <source>
        <dbReference type="ARBA" id="ARBA00022801"/>
    </source>
</evidence>
<dbReference type="PANTHER" id="PTHR30231">
    <property type="entry name" value="DNA POLYMERASE III SUBUNIT EPSILON"/>
    <property type="match status" value="1"/>
</dbReference>
<evidence type="ECO:0000313" key="8">
    <source>
        <dbReference type="EMBL" id="MFD1399974.1"/>
    </source>
</evidence>
<dbReference type="RefSeq" id="WP_204118923.1">
    <property type="nucleotide sequence ID" value="NZ_BOLV01000009.1"/>
</dbReference>
<dbReference type="InterPro" id="IPR006310">
    <property type="entry name" value="DinG"/>
</dbReference>
<dbReference type="Gene3D" id="3.40.50.300">
    <property type="entry name" value="P-loop containing nucleotide triphosphate hydrolases"/>
    <property type="match status" value="2"/>
</dbReference>
<protein>
    <recommendedName>
        <fullName evidence="6">3'-5' exonuclease DinG</fullName>
        <ecNumber evidence="6">3.1.-.-</ecNumber>
    </recommendedName>
</protein>
<dbReference type="PANTHER" id="PTHR30231:SF41">
    <property type="entry name" value="DNA POLYMERASE III SUBUNIT EPSILON"/>
    <property type="match status" value="1"/>
</dbReference>
<dbReference type="InterPro" id="IPR006054">
    <property type="entry name" value="DnaQ"/>
</dbReference>
<feature type="binding site" evidence="6">
    <location>
        <begin position="277"/>
        <end position="284"/>
    </location>
    <ligand>
        <name>ATP</name>
        <dbReference type="ChEBI" id="CHEBI:30616"/>
    </ligand>
</feature>
<dbReference type="NCBIfam" id="TIGR00573">
    <property type="entry name" value="dnaq"/>
    <property type="match status" value="1"/>
</dbReference>
<accession>A0ABW4BHJ3</accession>
<dbReference type="SMART" id="SM00479">
    <property type="entry name" value="EXOIII"/>
    <property type="match status" value="1"/>
</dbReference>
<evidence type="ECO:0000256" key="2">
    <source>
        <dbReference type="ARBA" id="ARBA00022741"/>
    </source>
</evidence>
<comment type="caution">
    <text evidence="8">The sequence shown here is derived from an EMBL/GenBank/DDBJ whole genome shotgun (WGS) entry which is preliminary data.</text>
</comment>
<comment type="function">
    <text evidence="6">3'-5' exonuclease.</text>
</comment>
<dbReference type="CDD" id="cd06127">
    <property type="entry name" value="DEDDh"/>
    <property type="match status" value="1"/>
</dbReference>
<dbReference type="HAMAP" id="MF_02206">
    <property type="entry name" value="DinG_exonucl"/>
    <property type="match status" value="1"/>
</dbReference>
<keyword evidence="3 6" id="KW-0378">Hydrolase</keyword>
<dbReference type="InterPro" id="IPR013520">
    <property type="entry name" value="Ribonucl_H"/>
</dbReference>
<keyword evidence="5 6" id="KW-0067">ATP-binding</keyword>
<evidence type="ECO:0000313" key="9">
    <source>
        <dbReference type="Proteomes" id="UP001597199"/>
    </source>
</evidence>
<reference evidence="9" key="1">
    <citation type="journal article" date="2019" name="Int. J. Syst. Evol. Microbiol.">
        <title>The Global Catalogue of Microorganisms (GCM) 10K type strain sequencing project: providing services to taxonomists for standard genome sequencing and annotation.</title>
        <authorList>
            <consortium name="The Broad Institute Genomics Platform"/>
            <consortium name="The Broad Institute Genome Sequencing Center for Infectious Disease"/>
            <person name="Wu L."/>
            <person name="Ma J."/>
        </authorList>
    </citation>
    <scope>NUCLEOTIDE SEQUENCE [LARGE SCALE GENOMIC DNA]</scope>
    <source>
        <strain evidence="9">CCM 9110</strain>
    </source>
</reference>
<evidence type="ECO:0000256" key="6">
    <source>
        <dbReference type="HAMAP-Rule" id="MF_02206"/>
    </source>
</evidence>
<dbReference type="InterPro" id="IPR014013">
    <property type="entry name" value="Helic_SF1/SF2_ATP-bd_DinG/Rad3"/>
</dbReference>
<feature type="short sequence motif" description="DEAH box" evidence="6">
    <location>
        <begin position="450"/>
        <end position="453"/>
    </location>
</feature>
<keyword evidence="2 6" id="KW-0547">Nucleotide-binding</keyword>
<evidence type="ECO:0000256" key="5">
    <source>
        <dbReference type="ARBA" id="ARBA00022840"/>
    </source>
</evidence>
<keyword evidence="1 6" id="KW-0540">Nuclease</keyword>
<keyword evidence="9" id="KW-1185">Reference proteome</keyword>
<dbReference type="Proteomes" id="UP001597199">
    <property type="component" value="Unassembled WGS sequence"/>
</dbReference>
<dbReference type="EC" id="3.1.-.-" evidence="6"/>
<dbReference type="SUPFAM" id="SSF52540">
    <property type="entry name" value="P-loop containing nucleoside triphosphate hydrolases"/>
    <property type="match status" value="1"/>
</dbReference>
<gene>
    <name evidence="6" type="primary">dinG</name>
    <name evidence="8" type="ORF">ACFQ41_11700</name>
</gene>
<dbReference type="GO" id="GO:0004386">
    <property type="term" value="F:helicase activity"/>
    <property type="evidence" value="ECO:0007669"/>
    <property type="project" value="UniProtKB-KW"/>
</dbReference>
<sequence length="921" mass="100370">MDSQTTYAVIDLETTGTEINGSDRIIQFGCALIKNGTLIQTRSQLINPDRPVPQAIQTLTGITPGRLVAAPYFADVAASITRLLQGTVIVAHNVNFDYPFLAAELVRAGQPALAQPGVDTVEMAQILLPTQASFRLQDLTAALGITHDHPHRADSDAISTGHLLMRLGARFAALPTATQHELLKFAGSLPKQTGDFLAAHATAPKPLTPEQMAVGRFVLKRPQPSAGEQVVPTYPATLAAKRQLLKPRFKVRTQQAKMMDAIYENSTSTHQPLLIEAGTGLGKTLGYLLPYAYVTSTSHKLVVSAATTVLERQIATESLPQVRALTGLALPAVVLKSARHYLDLGKFAASLGLKHPNHQTRLLQMRLMVWLTQTTTGDLAELQLTTYTAPLFARIRATGRPTQGIYQSADFYQRLQNQVKTAQVVITNHAFLARHITDLPLRHKPYLVVDEAQHFAAAFAEANSHELGLAKLKRRLGQLQTFIQGRKETGLMTLFADAPATLYQLNRTLAAINTATDQIAALQQVVYHHCGQPAPRVVERPLTAAERQWLLPTLQTALPPLLTTAASVLAPMQGVLAEYEADPERYLASEAALFQGLDGLTAALANQLTRLKGIDLAALAQAPVVTSLILGGGGPATLSINWQRFDASHIIQKQLTVFDAPVFTGATLTVNRSFDYLTQQLGLPAATPALRLRSPFHYKLQAQFLVAEDAPNARELSEGAYADYLANAIAQLAATPHQTLVLFNSLRMISLVYQRLINQLPEHELLAQGVTGSAEKIAKRFALSTDSVLLGAASFFEGIDYPQKQLEQVILTRLPFDSPASPTVQARAAALKARGEDAFAADLLPKATIRFRQSFGRLIRTEHDRGVFVVLDPRLLTTPYGRQMAKSLPNLKPKALPLADLTPLAHDFLEHRLIKETEHAQ</sequence>
<dbReference type="SUPFAM" id="SSF53098">
    <property type="entry name" value="Ribonuclease H-like"/>
    <property type="match status" value="1"/>
</dbReference>
<dbReference type="InterPro" id="IPR012337">
    <property type="entry name" value="RNaseH-like_sf"/>
</dbReference>
<dbReference type="InterPro" id="IPR036397">
    <property type="entry name" value="RNaseH_sf"/>
</dbReference>
<comment type="similarity">
    <text evidence="6">Belongs to the helicase family. DinG subfamily. Type 2 sub-subfamily.</text>
</comment>
<name>A0ABW4BHJ3_9LACO</name>
<keyword evidence="4 6" id="KW-0269">Exonuclease</keyword>
<evidence type="ECO:0000256" key="4">
    <source>
        <dbReference type="ARBA" id="ARBA00022839"/>
    </source>
</evidence>
<keyword evidence="8" id="KW-0347">Helicase</keyword>
<proteinExistence type="inferred from homology"/>
<dbReference type="InterPro" id="IPR027417">
    <property type="entry name" value="P-loop_NTPase"/>
</dbReference>
<evidence type="ECO:0000256" key="1">
    <source>
        <dbReference type="ARBA" id="ARBA00022722"/>
    </source>
</evidence>
<feature type="domain" description="Helicase ATP-binding" evidence="7">
    <location>
        <begin position="241"/>
        <end position="498"/>
    </location>
</feature>
<dbReference type="Gene3D" id="3.30.420.10">
    <property type="entry name" value="Ribonuclease H-like superfamily/Ribonuclease H"/>
    <property type="match status" value="1"/>
</dbReference>
<dbReference type="InterPro" id="IPR006555">
    <property type="entry name" value="ATP-dep_Helicase_C"/>
</dbReference>
<dbReference type="SMART" id="SM00491">
    <property type="entry name" value="HELICc2"/>
    <property type="match status" value="1"/>
</dbReference>
<dbReference type="EMBL" id="JBHTOA010000046">
    <property type="protein sequence ID" value="MFD1399974.1"/>
    <property type="molecule type" value="Genomic_DNA"/>
</dbReference>
<dbReference type="PROSITE" id="PS51193">
    <property type="entry name" value="HELICASE_ATP_BIND_2"/>
    <property type="match status" value="1"/>
</dbReference>
<evidence type="ECO:0000259" key="7">
    <source>
        <dbReference type="PROSITE" id="PS51193"/>
    </source>
</evidence>
<dbReference type="Pfam" id="PF13307">
    <property type="entry name" value="Helicase_C_2"/>
    <property type="match status" value="1"/>
</dbReference>
<organism evidence="8 9">
    <name type="scientific">Lacticaseibacillus suilingensis</name>
    <dbReference type="NCBI Taxonomy" id="2799577"/>
    <lineage>
        <taxon>Bacteria</taxon>
        <taxon>Bacillati</taxon>
        <taxon>Bacillota</taxon>
        <taxon>Bacilli</taxon>
        <taxon>Lactobacillales</taxon>
        <taxon>Lactobacillaceae</taxon>
        <taxon>Lacticaseibacillus</taxon>
    </lineage>
</organism>